<evidence type="ECO:0000259" key="1">
    <source>
        <dbReference type="Pfam" id="PF01370"/>
    </source>
</evidence>
<sequence length="313" mass="33024">MTRRVLVLGAGGFVGRHVMAGLPTAGFDVIAGVRGAAPPGIEARRLEATDQTSLRAALDGVTDIVNCVAAAPGAMTQATQALCEVARERRIVHLSSMAVYGAATGLVNEEASLPGGGPYADGKVASEGILRQHAANGGQAVILRPGCIHGPGSEQWTARPARLLRQGRLGDLGVAGDGFCNLTAVADLVAAIAAALERSEISGAAFNIADPEPGRWNDYFLHLALAIGATPLRRLPDWQMKLDKLAAFPLKAAEIMGGKLRIRFPDPIPPSLWRVFAQEIRLDHRRADAELGFLRQAPKATLAEAAEWFLRAA</sequence>
<protein>
    <submittedName>
        <fullName evidence="2">NAD(P)-dependent oxidoreductase</fullName>
    </submittedName>
</protein>
<dbReference type="InterPro" id="IPR051783">
    <property type="entry name" value="NAD(P)-dependent_oxidoreduct"/>
</dbReference>
<dbReference type="SUPFAM" id="SSF51735">
    <property type="entry name" value="NAD(P)-binding Rossmann-fold domains"/>
    <property type="match status" value="1"/>
</dbReference>
<dbReference type="Pfam" id="PF01370">
    <property type="entry name" value="Epimerase"/>
    <property type="match status" value="1"/>
</dbReference>
<dbReference type="EMBL" id="JAHCDA010000002">
    <property type="protein sequence ID" value="MBS7811741.1"/>
    <property type="molecule type" value="Genomic_DNA"/>
</dbReference>
<name>A0ABS5QDG0_9PROT</name>
<dbReference type="RefSeq" id="WP_213670396.1">
    <property type="nucleotide sequence ID" value="NZ_JAHCDA010000002.1"/>
</dbReference>
<dbReference type="Proteomes" id="UP000766336">
    <property type="component" value="Unassembled WGS sequence"/>
</dbReference>
<dbReference type="InterPro" id="IPR001509">
    <property type="entry name" value="Epimerase_deHydtase"/>
</dbReference>
<organism evidence="2 3">
    <name type="scientific">Roseococcus pinisoli</name>
    <dbReference type="NCBI Taxonomy" id="2835040"/>
    <lineage>
        <taxon>Bacteria</taxon>
        <taxon>Pseudomonadati</taxon>
        <taxon>Pseudomonadota</taxon>
        <taxon>Alphaproteobacteria</taxon>
        <taxon>Acetobacterales</taxon>
        <taxon>Roseomonadaceae</taxon>
        <taxon>Roseococcus</taxon>
    </lineage>
</organism>
<dbReference type="PANTHER" id="PTHR48079">
    <property type="entry name" value="PROTEIN YEEZ"/>
    <property type="match status" value="1"/>
</dbReference>
<dbReference type="PANTHER" id="PTHR48079:SF6">
    <property type="entry name" value="NAD(P)-BINDING DOMAIN-CONTAINING PROTEIN-RELATED"/>
    <property type="match status" value="1"/>
</dbReference>
<gene>
    <name evidence="2" type="ORF">KHU32_12400</name>
</gene>
<proteinExistence type="predicted"/>
<evidence type="ECO:0000313" key="2">
    <source>
        <dbReference type="EMBL" id="MBS7811741.1"/>
    </source>
</evidence>
<accession>A0ABS5QDG0</accession>
<feature type="domain" description="NAD-dependent epimerase/dehydratase" evidence="1">
    <location>
        <begin position="5"/>
        <end position="209"/>
    </location>
</feature>
<dbReference type="InterPro" id="IPR036291">
    <property type="entry name" value="NAD(P)-bd_dom_sf"/>
</dbReference>
<dbReference type="Gene3D" id="3.40.50.720">
    <property type="entry name" value="NAD(P)-binding Rossmann-like Domain"/>
    <property type="match status" value="1"/>
</dbReference>
<keyword evidence="3" id="KW-1185">Reference proteome</keyword>
<comment type="caution">
    <text evidence="2">The sequence shown here is derived from an EMBL/GenBank/DDBJ whole genome shotgun (WGS) entry which is preliminary data.</text>
</comment>
<evidence type="ECO:0000313" key="3">
    <source>
        <dbReference type="Proteomes" id="UP000766336"/>
    </source>
</evidence>
<reference evidence="2 3" key="1">
    <citation type="submission" date="2021-05" db="EMBL/GenBank/DDBJ databases">
        <title>Roseococcus sp. XZZS9, whole genome shotgun sequencing project.</title>
        <authorList>
            <person name="Zhao G."/>
            <person name="Shen L."/>
        </authorList>
    </citation>
    <scope>NUCLEOTIDE SEQUENCE [LARGE SCALE GENOMIC DNA]</scope>
    <source>
        <strain evidence="2 3">XZZS9</strain>
    </source>
</reference>